<reference evidence="1 2" key="1">
    <citation type="submission" date="2024-11" db="EMBL/GenBank/DDBJ databases">
        <title>Draft genome sequences of two bacteria associated to sugarcane roots in Colombia.</title>
        <authorList>
            <person name="Pardo-Diaz S."/>
            <person name="Masmela-Mendoza J."/>
            <person name="Delgadillo-Duran P."/>
            <person name="Bautista E.J."/>
            <person name="Rojas-Tapias D.F."/>
        </authorList>
    </citation>
    <scope>NUCLEOTIDE SEQUENCE [LARGE SCALE GENOMIC DNA]</scope>
    <source>
        <strain evidence="1 2">Ap18</strain>
    </source>
</reference>
<accession>A0ABW8VF02</accession>
<keyword evidence="2" id="KW-1185">Reference proteome</keyword>
<dbReference type="NCBIfam" id="TIGR02570">
    <property type="entry name" value="cas7_GSU0053"/>
    <property type="match status" value="1"/>
</dbReference>
<comment type="caution">
    <text evidence="1">The sequence shown here is derived from an EMBL/GenBank/DDBJ whole genome shotgun (WGS) entry which is preliminary data.</text>
</comment>
<dbReference type="EMBL" id="JBJLSN010000064">
    <property type="protein sequence ID" value="MFL7905037.1"/>
    <property type="molecule type" value="Genomic_DNA"/>
</dbReference>
<dbReference type="RefSeq" id="WP_407825580.1">
    <property type="nucleotide sequence ID" value="NZ_JBJLSN010000064.1"/>
</dbReference>
<dbReference type="InterPro" id="IPR013403">
    <property type="entry name" value="CRISPR-assoc_prot_Csb1/Cas7u"/>
</dbReference>
<gene>
    <name evidence="1" type="primary">cas7u</name>
    <name evidence="1" type="ORF">ACJ41P_28170</name>
</gene>
<protein>
    <submittedName>
        <fullName evidence="1">Type I-U CRISPR-associated RAMP protein Csb1/Cas7u</fullName>
    </submittedName>
</protein>
<dbReference type="Pfam" id="PF09617">
    <property type="entry name" value="Cas_GSU0053"/>
    <property type="match status" value="1"/>
</dbReference>
<evidence type="ECO:0000313" key="2">
    <source>
        <dbReference type="Proteomes" id="UP001628281"/>
    </source>
</evidence>
<organism evidence="1 2">
    <name type="scientific">Azospirillum argentinense</name>
    <dbReference type="NCBI Taxonomy" id="2970906"/>
    <lineage>
        <taxon>Bacteria</taxon>
        <taxon>Pseudomonadati</taxon>
        <taxon>Pseudomonadota</taxon>
        <taxon>Alphaproteobacteria</taxon>
        <taxon>Rhodospirillales</taxon>
        <taxon>Azospirillaceae</taxon>
        <taxon>Azospirillum</taxon>
    </lineage>
</organism>
<dbReference type="Proteomes" id="UP001628281">
    <property type="component" value="Unassembled WGS sequence"/>
</dbReference>
<sequence length="360" mass="38639">MTTLNADAITPTHDLLDGWADDVLRGPVALHLKQRMLPVEGEGAVIFPPTYADEKHPYCIDTLSDGTKVAQIDSVGSQANRMEPLFKRAPAGRPENPFASLVPQVEIAIGNERTVSILDAGHRLGDAIVRSSDLAEEAQKAFRIYLDDGDAGPIATLAPTSLVFGAWDSRDTQAKLPRVVQSVIRAWDVDVLTRSAQYSPPVDYAKLDVFSEDIKEKAANNAKSPLAQRGFVPVPSTGAPGGIVARGGVFRDLTVNLVALRQLGGENGAALRRYALGLALVAATADQDGFLRQGCLLTPDPDAPANWTLVQRNGRRTRVALTGEAALDYAQFAARRFGIGPDRRAVFAKERAKADLKAKA</sequence>
<proteinExistence type="predicted"/>
<name>A0ABW8VF02_9PROT</name>
<evidence type="ECO:0000313" key="1">
    <source>
        <dbReference type="EMBL" id="MFL7905037.1"/>
    </source>
</evidence>